<protein>
    <submittedName>
        <fullName evidence="3">Uncharacterized protein</fullName>
    </submittedName>
</protein>
<keyword evidence="1" id="KW-0175">Coiled coil</keyword>
<proteinExistence type="predicted"/>
<gene>
    <name evidence="3" type="ORF">V7S43_007458</name>
</gene>
<organism evidence="3 4">
    <name type="scientific">Phytophthora oleae</name>
    <dbReference type="NCBI Taxonomy" id="2107226"/>
    <lineage>
        <taxon>Eukaryota</taxon>
        <taxon>Sar</taxon>
        <taxon>Stramenopiles</taxon>
        <taxon>Oomycota</taxon>
        <taxon>Peronosporomycetes</taxon>
        <taxon>Peronosporales</taxon>
        <taxon>Peronosporaceae</taxon>
        <taxon>Phytophthora</taxon>
    </lineage>
</organism>
<dbReference type="SUPFAM" id="SSF56059">
    <property type="entry name" value="Glutathione synthetase ATP-binding domain-like"/>
    <property type="match status" value="1"/>
</dbReference>
<dbReference type="InterPro" id="IPR013815">
    <property type="entry name" value="ATP_grasp_subdomain_1"/>
</dbReference>
<feature type="compositionally biased region" description="Polar residues" evidence="2">
    <location>
        <begin position="531"/>
        <end position="559"/>
    </location>
</feature>
<sequence>MAALPPLSDQLRDPTLEELYTGPVRALPDEIQQLPADDTACTFCGVSYFVFAEVQALQSTVKQYKKTFREFVRFMERERSVSRDLRSQVTELKDNFTQLVATCSTSTKQLSEQNETLRSAQNEALNELQRMQKELQSSQETNRELQILSKRKEEEQKLEHALVEQKLRNEILHLSSQVESCKLLTESQQIAYKTDHDRDQQQIRDLEAKLVEGQAHWTAAEKQLVTKRDVLKQKLLAMDERVEFEASTARQLEVQLTAIKEELARVVATSDTERKTSSQMNSEVIQLKHQLQNLDKTRVQLVSENGRLKDEKYKLEDEIKALGLRADQLQGQLSVSTASTEKVKAEYARELEKLRGDHGVEINRLQRDHERAMEELKTSQKNYLEYLKQETAEMQTRGEQSSQQALLAIEDKLRDAERRASEWKDRALQNASEREEVKRNSLRFESMVQTLRGEIDTSEREKQTLVTEAANARVEMEQRLKNAQHEARQKTKMSRLEAEQQLDVLQSDNAALQRKLSSLQEQLEHLREQSASKAAQPQVAWQSNQSESRQASRQDVSNQDCHENDKIIGQLRSTLKQKDREIALLQQTVHRECMERTSLLERMRSGKVLPEIGIPSLPARSASIASTSCDDTDEHTTNEEQQPKASFYEKLRRAGSRKAKPKNQSDVLLTGGRYAVGGYLTDGLMDEVSQGMRLMDKTLGVTFADATNPLLVSMRSGAAIPGMVDTVLNLTRSSSRARR</sequence>
<accession>A0ABD3FKE5</accession>
<dbReference type="Proteomes" id="UP001632037">
    <property type="component" value="Unassembled WGS sequence"/>
</dbReference>
<feature type="region of interest" description="Disordered" evidence="2">
    <location>
        <begin position="623"/>
        <end position="642"/>
    </location>
</feature>
<dbReference type="EMBL" id="JBIMZQ010000014">
    <property type="protein sequence ID" value="KAL3667223.1"/>
    <property type="molecule type" value="Genomic_DNA"/>
</dbReference>
<evidence type="ECO:0000256" key="2">
    <source>
        <dbReference type="SAM" id="MobiDB-lite"/>
    </source>
</evidence>
<reference evidence="3 4" key="1">
    <citation type="submission" date="2024-09" db="EMBL/GenBank/DDBJ databases">
        <title>Genome sequencing and assembly of Phytophthora oleae, isolate VK10A, causative agent of rot of olive drupes.</title>
        <authorList>
            <person name="Conti Taguali S."/>
            <person name="Riolo M."/>
            <person name="La Spada F."/>
            <person name="Cacciola S.O."/>
            <person name="Dionisio G."/>
        </authorList>
    </citation>
    <scope>NUCLEOTIDE SEQUENCE [LARGE SCALE GENOMIC DNA]</scope>
    <source>
        <strain evidence="3 4">VK10A</strain>
    </source>
</reference>
<evidence type="ECO:0000313" key="4">
    <source>
        <dbReference type="Proteomes" id="UP001632037"/>
    </source>
</evidence>
<feature type="region of interest" description="Disordered" evidence="2">
    <location>
        <begin position="525"/>
        <end position="564"/>
    </location>
</feature>
<evidence type="ECO:0000256" key="1">
    <source>
        <dbReference type="SAM" id="Coils"/>
    </source>
</evidence>
<dbReference type="PANTHER" id="PTHR22931">
    <property type="entry name" value="PHOSPHOENOLPYRUVATE DIKINASE-RELATED"/>
    <property type="match status" value="1"/>
</dbReference>
<name>A0ABD3FKE5_9STRA</name>
<dbReference type="AlphaFoldDB" id="A0ABD3FKE5"/>
<dbReference type="PANTHER" id="PTHR22931:SF9">
    <property type="entry name" value="PYRUVATE, PHOSPHATE DIKINASE 1, CHLOROPLASTIC"/>
    <property type="match status" value="1"/>
</dbReference>
<keyword evidence="4" id="KW-1185">Reference proteome</keyword>
<comment type="caution">
    <text evidence="3">The sequence shown here is derived from an EMBL/GenBank/DDBJ whole genome shotgun (WGS) entry which is preliminary data.</text>
</comment>
<feature type="coiled-coil region" evidence="1">
    <location>
        <begin position="75"/>
        <end position="158"/>
    </location>
</feature>
<dbReference type="InterPro" id="IPR010121">
    <property type="entry name" value="Pyruvate_phosphate_dikinase"/>
</dbReference>
<dbReference type="Gene3D" id="3.30.1490.20">
    <property type="entry name" value="ATP-grasp fold, A domain"/>
    <property type="match status" value="1"/>
</dbReference>
<feature type="coiled-coil region" evidence="1">
    <location>
        <begin position="249"/>
        <end position="332"/>
    </location>
</feature>
<evidence type="ECO:0000313" key="3">
    <source>
        <dbReference type="EMBL" id="KAL3667223.1"/>
    </source>
</evidence>